<evidence type="ECO:0000259" key="1">
    <source>
        <dbReference type="Pfam" id="PF03184"/>
    </source>
</evidence>
<feature type="domain" description="DDE-1" evidence="1">
    <location>
        <begin position="26"/>
        <end position="145"/>
    </location>
</feature>
<name>A0A914VWQ5_9BILA</name>
<evidence type="ECO:0000313" key="2">
    <source>
        <dbReference type="Proteomes" id="UP000887566"/>
    </source>
</evidence>
<keyword evidence="2" id="KW-1185">Reference proteome</keyword>
<proteinExistence type="predicted"/>
<reference evidence="3" key="1">
    <citation type="submission" date="2022-11" db="UniProtKB">
        <authorList>
            <consortium name="WormBaseParasite"/>
        </authorList>
    </citation>
    <scope>IDENTIFICATION</scope>
</reference>
<organism evidence="2 3">
    <name type="scientific">Plectus sambesii</name>
    <dbReference type="NCBI Taxonomy" id="2011161"/>
    <lineage>
        <taxon>Eukaryota</taxon>
        <taxon>Metazoa</taxon>
        <taxon>Ecdysozoa</taxon>
        <taxon>Nematoda</taxon>
        <taxon>Chromadorea</taxon>
        <taxon>Plectida</taxon>
        <taxon>Plectina</taxon>
        <taxon>Plectoidea</taxon>
        <taxon>Plectidae</taxon>
        <taxon>Plectus</taxon>
    </lineage>
</organism>
<dbReference type="InterPro" id="IPR004875">
    <property type="entry name" value="DDE_SF_endonuclease_dom"/>
</dbReference>
<protein>
    <submittedName>
        <fullName evidence="3">DDE-1 domain-containing protein</fullName>
    </submittedName>
</protein>
<accession>A0A914VWQ5</accession>
<evidence type="ECO:0000313" key="3">
    <source>
        <dbReference type="WBParaSite" id="PSAMB.scaffold2631size22133.g18555.t1"/>
    </source>
</evidence>
<dbReference type="Proteomes" id="UP000887566">
    <property type="component" value="Unplaced"/>
</dbReference>
<dbReference type="Pfam" id="PF03184">
    <property type="entry name" value="DDE_1"/>
    <property type="match status" value="1"/>
</dbReference>
<dbReference type="WBParaSite" id="PSAMB.scaffold2631size22133.g18555.t1">
    <property type="protein sequence ID" value="PSAMB.scaffold2631size22133.g18555.t1"/>
    <property type="gene ID" value="PSAMB.scaffold2631size22133.g18555"/>
</dbReference>
<dbReference type="GO" id="GO:0003676">
    <property type="term" value="F:nucleic acid binding"/>
    <property type="evidence" value="ECO:0007669"/>
    <property type="project" value="InterPro"/>
</dbReference>
<dbReference type="AlphaFoldDB" id="A0A914VWQ5"/>
<sequence>MAASMVRYARSIVIPYVCAQWLKLGLSEGKVALVIFDTYNAHRHNNQLHQFLKDNNIEFMYVPAACTGELQPLDAESGPNAIFKRLLKTKFSMWHSQELIEKLQISHKPQYITVPLSLTVLKPLHATWVKEAFVSLQKHDLKVCWSNTHSSSFIDDMCHTMEVIID</sequence>